<proteinExistence type="predicted"/>
<reference evidence="2" key="1">
    <citation type="submission" date="2017-05" db="UniProtKB">
        <authorList>
            <consortium name="EnsemblMetazoa"/>
        </authorList>
    </citation>
    <scope>IDENTIFICATION</scope>
</reference>
<feature type="domain" description="Transposable element P transposase-like RNase H" evidence="1">
    <location>
        <begin position="54"/>
        <end position="193"/>
    </location>
</feature>
<sequence length="200" mass="22478">MKSHYNKNSPSGFEALKSFNILQLPCRSTLQLYTGAFLHHLGASNDCIAEQVSQFLIHCEKIKAEGKKESKKVAVLIFDEVKLLNVSCGIDKVRHWIGLCMTQKCQSSLAHIYEVLSDKNSVQQSLYILQFLWRGLTSSFDIVGPYFTSSGTITSKFLYSCVLETIKLFQLHSLRTMIIICDGASSNVTMIKATHGYIRT</sequence>
<dbReference type="InterPro" id="IPR048365">
    <property type="entry name" value="TNP-like_RNaseH_N"/>
</dbReference>
<evidence type="ECO:0000313" key="2">
    <source>
        <dbReference type="EnsemblMetazoa" id="Aqu2.1.34171_001"/>
    </source>
</evidence>
<dbReference type="AlphaFoldDB" id="A0A1X7V2I9"/>
<dbReference type="EnsemblMetazoa" id="Aqu2.1.34171_001">
    <property type="protein sequence ID" value="Aqu2.1.34171_001"/>
    <property type="gene ID" value="Aqu2.1.34171"/>
</dbReference>
<name>A0A1X7V2I9_AMPQE</name>
<organism evidence="2">
    <name type="scientific">Amphimedon queenslandica</name>
    <name type="common">Sponge</name>
    <dbReference type="NCBI Taxonomy" id="400682"/>
    <lineage>
        <taxon>Eukaryota</taxon>
        <taxon>Metazoa</taxon>
        <taxon>Porifera</taxon>
        <taxon>Demospongiae</taxon>
        <taxon>Heteroscleromorpha</taxon>
        <taxon>Haplosclerida</taxon>
        <taxon>Niphatidae</taxon>
        <taxon>Amphimedon</taxon>
    </lineage>
</organism>
<dbReference type="InParanoid" id="A0A1X7V2I9"/>
<accession>A0A1X7V2I9</accession>
<evidence type="ECO:0000259" key="1">
    <source>
        <dbReference type="Pfam" id="PF21787"/>
    </source>
</evidence>
<dbReference type="Pfam" id="PF21787">
    <property type="entry name" value="TNP-like_RNaseH_N"/>
    <property type="match status" value="1"/>
</dbReference>
<protein>
    <recommendedName>
        <fullName evidence="1">Transposable element P transposase-like RNase H domain-containing protein</fullName>
    </recommendedName>
</protein>
<dbReference type="OrthoDB" id="5979814at2759"/>